<reference evidence="7" key="1">
    <citation type="submission" date="2022-10" db="EMBL/GenBank/DDBJ databases">
        <authorList>
            <person name="Chen Y."/>
            <person name="Dougan E. K."/>
            <person name="Chan C."/>
            <person name="Rhodes N."/>
            <person name="Thang M."/>
        </authorList>
    </citation>
    <scope>NUCLEOTIDE SEQUENCE</scope>
</reference>
<dbReference type="Gene3D" id="3.30.470.20">
    <property type="entry name" value="ATP-grasp fold, B domain"/>
    <property type="match status" value="1"/>
</dbReference>
<reference evidence="8" key="2">
    <citation type="submission" date="2024-04" db="EMBL/GenBank/DDBJ databases">
        <authorList>
            <person name="Chen Y."/>
            <person name="Shah S."/>
            <person name="Dougan E. K."/>
            <person name="Thang M."/>
            <person name="Chan C."/>
        </authorList>
    </citation>
    <scope>NUCLEOTIDE SEQUENCE [LARGE SCALE GENOMIC DNA]</scope>
</reference>
<dbReference type="EMBL" id="CAMXCT030006519">
    <property type="protein sequence ID" value="CAL4802512.1"/>
    <property type="molecule type" value="Genomic_DNA"/>
</dbReference>
<evidence type="ECO:0000256" key="5">
    <source>
        <dbReference type="ARBA" id="ARBA00049274"/>
    </source>
</evidence>
<comment type="catalytic activity">
    <reaction evidence="5">
        <text>L-glutamyl-[protein] + L-glutamate + ATP = gamma-L-glutamyl-L-glutamyl-[protein] + ADP + phosphate + H(+)</text>
        <dbReference type="Rhea" id="RHEA:60144"/>
        <dbReference type="Rhea" id="RHEA-COMP:10208"/>
        <dbReference type="Rhea" id="RHEA-COMP:15517"/>
        <dbReference type="ChEBI" id="CHEBI:15378"/>
        <dbReference type="ChEBI" id="CHEBI:29973"/>
        <dbReference type="ChEBI" id="CHEBI:29985"/>
        <dbReference type="ChEBI" id="CHEBI:30616"/>
        <dbReference type="ChEBI" id="CHEBI:43474"/>
        <dbReference type="ChEBI" id="CHEBI:143622"/>
        <dbReference type="ChEBI" id="CHEBI:456216"/>
    </reaction>
    <physiologicalReaction direction="left-to-right" evidence="5">
        <dbReference type="Rhea" id="RHEA:60145"/>
    </physiologicalReaction>
</comment>
<dbReference type="SUPFAM" id="SSF56059">
    <property type="entry name" value="Glutathione synthetase ATP-binding domain-like"/>
    <property type="match status" value="1"/>
</dbReference>
<feature type="region of interest" description="Disordered" evidence="6">
    <location>
        <begin position="704"/>
        <end position="732"/>
    </location>
</feature>
<keyword evidence="10" id="KW-1185">Reference proteome</keyword>
<dbReference type="PROSITE" id="PS51221">
    <property type="entry name" value="TTL"/>
    <property type="match status" value="1"/>
</dbReference>
<dbReference type="GO" id="GO:0005524">
    <property type="term" value="F:ATP binding"/>
    <property type="evidence" value="ECO:0007669"/>
    <property type="project" value="UniProtKB-KW"/>
</dbReference>
<keyword evidence="2" id="KW-0547">Nucleotide-binding</keyword>
<dbReference type="OrthoDB" id="2016263at2759"/>
<keyword evidence="1 9" id="KW-0436">Ligase</keyword>
<name>A0A9P1DRV5_9DINO</name>
<protein>
    <recommendedName>
        <fullName evidence="4">Tubulin--tyrosine ligase-like protein 5</fullName>
    </recommendedName>
</protein>
<dbReference type="PANTHER" id="PTHR12241:SF145">
    <property type="entry name" value="TUBULIN POLYGLUTAMYLASE TTLL5"/>
    <property type="match status" value="1"/>
</dbReference>
<dbReference type="InterPro" id="IPR004344">
    <property type="entry name" value="TTL/TTLL_fam"/>
</dbReference>
<gene>
    <name evidence="7" type="ORF">C1SCF055_LOCUS40045</name>
</gene>
<accession>A0A9P1DRV5</accession>
<dbReference type="Pfam" id="PF03133">
    <property type="entry name" value="TTL"/>
    <property type="match status" value="1"/>
</dbReference>
<dbReference type="GO" id="GO:0036064">
    <property type="term" value="C:ciliary basal body"/>
    <property type="evidence" value="ECO:0007669"/>
    <property type="project" value="TreeGrafter"/>
</dbReference>
<dbReference type="GO" id="GO:0000226">
    <property type="term" value="P:microtubule cytoskeleton organization"/>
    <property type="evidence" value="ECO:0007669"/>
    <property type="project" value="TreeGrafter"/>
</dbReference>
<evidence type="ECO:0000256" key="2">
    <source>
        <dbReference type="ARBA" id="ARBA00022741"/>
    </source>
</evidence>
<evidence type="ECO:0000256" key="6">
    <source>
        <dbReference type="SAM" id="MobiDB-lite"/>
    </source>
</evidence>
<evidence type="ECO:0000313" key="8">
    <source>
        <dbReference type="EMBL" id="CAL1168575.1"/>
    </source>
</evidence>
<evidence type="ECO:0000313" key="7">
    <source>
        <dbReference type="EMBL" id="CAI4015200.1"/>
    </source>
</evidence>
<evidence type="ECO:0000256" key="3">
    <source>
        <dbReference type="ARBA" id="ARBA00022840"/>
    </source>
</evidence>
<dbReference type="GO" id="GO:0070740">
    <property type="term" value="F:tubulin-glutamic acid ligase activity"/>
    <property type="evidence" value="ECO:0007669"/>
    <property type="project" value="TreeGrafter"/>
</dbReference>
<comment type="caution">
    <text evidence="7">The sequence shown here is derived from an EMBL/GenBank/DDBJ whole genome shotgun (WGS) entry which is preliminary data.</text>
</comment>
<dbReference type="AlphaFoldDB" id="A0A9P1DRV5"/>
<dbReference type="GO" id="GO:0015631">
    <property type="term" value="F:tubulin binding"/>
    <property type="evidence" value="ECO:0007669"/>
    <property type="project" value="TreeGrafter"/>
</dbReference>
<keyword evidence="3" id="KW-0067">ATP-binding</keyword>
<evidence type="ECO:0000313" key="9">
    <source>
        <dbReference type="EMBL" id="CAL4802512.1"/>
    </source>
</evidence>
<dbReference type="EMBL" id="CAMXCT020006519">
    <property type="protein sequence ID" value="CAL1168575.1"/>
    <property type="molecule type" value="Genomic_DNA"/>
</dbReference>
<dbReference type="Proteomes" id="UP001152797">
    <property type="component" value="Unassembled WGS sequence"/>
</dbReference>
<feature type="region of interest" description="Disordered" evidence="6">
    <location>
        <begin position="85"/>
        <end position="106"/>
    </location>
</feature>
<evidence type="ECO:0000256" key="4">
    <source>
        <dbReference type="ARBA" id="ARBA00041448"/>
    </source>
</evidence>
<evidence type="ECO:0000313" key="10">
    <source>
        <dbReference type="Proteomes" id="UP001152797"/>
    </source>
</evidence>
<sequence>MSARYSKAEYESLNPLGRGVDNPEGGSRGLYQVCMVFQCKTSKRVKFEEQDNEYYTIRALKQPEPGDLATMQVCSMQPSADLWQKVPGYSSDDEDARSGFPEPTTQQLESRLTEVLASLGSRYSDRPTIQFRAAPLPGSKAQTSKSRSSTCCTCPPAFLLNSDAPILRDTFQLNGMIPTMCNDYAIQWSGPNIRDNVYQCMMDWQRINHFPNSTELTRKDRLWLHFAQMAKNYGKGCFDFVPETYVLPDNFDAFLKCYQRSRCHWIVKPNASSRGRGIFILQDLSELPLDETVVVSRYVQDPLLIQGYKFDLRVYVLVTSYDPLKAYIYREGLTRFASAPYSTQEEHMQDAFRHLTNYSVNKNSNTFVENSDMRADNVGHKWSLSALNKHLRCVGVDVNLMWVRIMDLIVKTLLSVEPAISSRTKQLTGNRENCFELYGFDVLVDSDLKPWLLEVNLSPSMQAESPLDWQIKSSLLADTFNLVGIHSNERTPKLDRMRATYCQPWKQNGQGAKENRKDDVPNVDDSHAPLVLNALSDGNLKMLAKSIGERSRCHNFVVLYPTRAAVKRYGMITEARAQQLAPRGASLLSKVNRCLSQSQMLASLLYGPFPSRSATELKRAIGPSESFYNDLFVADVEDWPPEEPTGPNPVLADLESILQASSPISWKDLRPAFFTKPLPAAVNPTVESELRETALASARRALGALSGTSRSSPQEQKCEDDEEEDSSREREFPASGSCLLLMEYLIRLEATCESLAPAGWARLVQSASYARLSKFQRTLPKVFAKLASLSNRSSTPPEACRESLHFLEQLAWPETSNSVQDTDERLLAQRRPAQMLVEAPHSKIILVLATVELYRRLLPLALALPDLQAADLEKLLPAVLHIQFRSGHLITCDLDTQAGERRAKGGRTSLKSSVMTRTWAPLPRQKSRSMLPVIHGEWEARDIVTFFLISSRKAPGPLSEILCVDSLELGFAEKSLRSESPSQMIPACSPGAEAVMKVVDAAICSKTADHQPPFAQHEFEEQLARHSTPGERIRVIMGLDCLDCGVELNQCWNTMAAMMLAESGHKSLVPDVKEAKVMAGPCDDLAVNLESKPFFFGCLCRQYLNFQKQLPQLQWIACCSNNSVNSFEAPDLQTKEMSGSQLKANAANWQAGRDI</sequence>
<evidence type="ECO:0000256" key="1">
    <source>
        <dbReference type="ARBA" id="ARBA00022598"/>
    </source>
</evidence>
<dbReference type="EMBL" id="CAMXCT010006519">
    <property type="protein sequence ID" value="CAI4015200.1"/>
    <property type="molecule type" value="Genomic_DNA"/>
</dbReference>
<proteinExistence type="predicted"/>
<dbReference type="PANTHER" id="PTHR12241">
    <property type="entry name" value="TUBULIN POLYGLUTAMYLASE"/>
    <property type="match status" value="1"/>
</dbReference>
<organism evidence="7">
    <name type="scientific">Cladocopium goreaui</name>
    <dbReference type="NCBI Taxonomy" id="2562237"/>
    <lineage>
        <taxon>Eukaryota</taxon>
        <taxon>Sar</taxon>
        <taxon>Alveolata</taxon>
        <taxon>Dinophyceae</taxon>
        <taxon>Suessiales</taxon>
        <taxon>Symbiodiniaceae</taxon>
        <taxon>Cladocopium</taxon>
    </lineage>
</organism>